<comment type="cofactor">
    <cofactor evidence="1">
        <name>Mg(2+)</name>
        <dbReference type="ChEBI" id="CHEBI:18420"/>
    </cofactor>
</comment>
<dbReference type="CDD" id="cd07526">
    <property type="entry name" value="HAD_BPGM_like"/>
    <property type="match status" value="1"/>
</dbReference>
<dbReference type="InterPro" id="IPR041492">
    <property type="entry name" value="HAD_2"/>
</dbReference>
<dbReference type="Proteomes" id="UP000027064">
    <property type="component" value="Unassembled WGS sequence"/>
</dbReference>
<dbReference type="AlphaFoldDB" id="A0A066WK82"/>
<proteinExistence type="inferred from homology"/>
<dbReference type="InterPro" id="IPR023214">
    <property type="entry name" value="HAD_sf"/>
</dbReference>
<dbReference type="PATRIC" id="fig|1492738.3.peg.2496"/>
<comment type="caution">
    <text evidence="5">The sequence shown here is derived from an EMBL/GenBank/DDBJ whole genome shotgun (WGS) entry which is preliminary data.</text>
</comment>
<dbReference type="OrthoDB" id="9797743at2"/>
<gene>
    <name evidence="5" type="ORF">FEM21_25100</name>
</gene>
<comment type="similarity">
    <text evidence="2">Belongs to the HAD-like hydrolase superfamily. CbbY/CbbZ/Gph/YieH family.</text>
</comment>
<dbReference type="InterPro" id="IPR051600">
    <property type="entry name" value="Beta-PGM-like"/>
</dbReference>
<evidence type="ECO:0000313" key="6">
    <source>
        <dbReference type="Proteomes" id="UP000027064"/>
    </source>
</evidence>
<dbReference type="SUPFAM" id="SSF56784">
    <property type="entry name" value="HAD-like"/>
    <property type="match status" value="1"/>
</dbReference>
<name>A0A066WK82_9FLAO</name>
<evidence type="ECO:0000313" key="5">
    <source>
        <dbReference type="EMBL" id="KDN54397.1"/>
    </source>
</evidence>
<dbReference type="InterPro" id="IPR036412">
    <property type="entry name" value="HAD-like_sf"/>
</dbReference>
<keyword evidence="4" id="KW-0460">Magnesium</keyword>
<dbReference type="PANTHER" id="PTHR46193">
    <property type="entry name" value="6-PHOSPHOGLUCONATE PHOSPHATASE"/>
    <property type="match status" value="1"/>
</dbReference>
<dbReference type="EMBL" id="JNCA01000023">
    <property type="protein sequence ID" value="KDN54397.1"/>
    <property type="molecule type" value="Genomic_DNA"/>
</dbReference>
<reference evidence="5 6" key="1">
    <citation type="submission" date="2014-05" db="EMBL/GenBank/DDBJ databases">
        <title>Genome Sequence of Flavobacterium sp. EM1321.</title>
        <authorList>
            <person name="Shin S.-K."/>
            <person name="Yi H."/>
        </authorList>
    </citation>
    <scope>NUCLEOTIDE SEQUENCE [LARGE SCALE GENOMIC DNA]</scope>
    <source>
        <strain evidence="5 6">EM1321</strain>
    </source>
</reference>
<evidence type="ECO:0000256" key="3">
    <source>
        <dbReference type="ARBA" id="ARBA00022723"/>
    </source>
</evidence>
<dbReference type="GO" id="GO:0003824">
    <property type="term" value="F:catalytic activity"/>
    <property type="evidence" value="ECO:0007669"/>
    <property type="project" value="UniProtKB-ARBA"/>
</dbReference>
<dbReference type="RefSeq" id="WP_035660739.1">
    <property type="nucleotide sequence ID" value="NZ_JNCA01000023.1"/>
</dbReference>
<keyword evidence="6" id="KW-1185">Reference proteome</keyword>
<evidence type="ECO:0000256" key="2">
    <source>
        <dbReference type="ARBA" id="ARBA00006171"/>
    </source>
</evidence>
<dbReference type="InterPro" id="IPR006439">
    <property type="entry name" value="HAD-SF_hydro_IA"/>
</dbReference>
<keyword evidence="3" id="KW-0479">Metal-binding</keyword>
<evidence type="ECO:0000256" key="1">
    <source>
        <dbReference type="ARBA" id="ARBA00001946"/>
    </source>
</evidence>
<sequence length="211" mass="23605">MKYKCIIFDCDGVLVDSEAISIGTLVRMAESHGANIDENYAHQLFLGKSLEFCFDYIAELAKKKLPDNFEIDFRDRTFEAFQKELQPTKGIHELLAKIKVPVGVASNGPADKIRLNLTTAKLIDRFDGNIFSAYDIKSWKPNPELYLHAAKTMGFQVEDCVVIEDSPAGVQAALSGGFDVFGFTNEANFQILQQMNIPLFDDMANLDLLLQ</sequence>
<dbReference type="SFLD" id="SFLDG01129">
    <property type="entry name" value="C1.5:_HAD__Beta-PGM__Phosphata"/>
    <property type="match status" value="1"/>
</dbReference>
<dbReference type="SFLD" id="SFLDG01135">
    <property type="entry name" value="C1.5.6:_HAD__Beta-PGM__Phospha"/>
    <property type="match status" value="1"/>
</dbReference>
<dbReference type="PRINTS" id="PR00413">
    <property type="entry name" value="HADHALOGNASE"/>
</dbReference>
<dbReference type="eggNOG" id="COG0637">
    <property type="taxonomic scope" value="Bacteria"/>
</dbReference>
<dbReference type="GO" id="GO:0046872">
    <property type="term" value="F:metal ion binding"/>
    <property type="evidence" value="ECO:0007669"/>
    <property type="project" value="UniProtKB-KW"/>
</dbReference>
<dbReference type="Gene3D" id="1.10.150.240">
    <property type="entry name" value="Putative phosphatase, domain 2"/>
    <property type="match status" value="1"/>
</dbReference>
<dbReference type="PANTHER" id="PTHR46193:SF10">
    <property type="entry name" value="6-PHOSPHOGLUCONATE PHOSPHATASE"/>
    <property type="match status" value="1"/>
</dbReference>
<dbReference type="NCBIfam" id="TIGR01549">
    <property type="entry name" value="HAD-SF-IA-v1"/>
    <property type="match status" value="1"/>
</dbReference>
<dbReference type="Gene3D" id="3.40.50.1000">
    <property type="entry name" value="HAD superfamily/HAD-like"/>
    <property type="match status" value="1"/>
</dbReference>
<protein>
    <submittedName>
        <fullName evidence="5">Haloacid dehalogenase</fullName>
    </submittedName>
</protein>
<dbReference type="STRING" id="1492738.FEM21_25100"/>
<evidence type="ECO:0000256" key="4">
    <source>
        <dbReference type="ARBA" id="ARBA00022842"/>
    </source>
</evidence>
<accession>A0A066WK82</accession>
<dbReference type="Pfam" id="PF13419">
    <property type="entry name" value="HAD_2"/>
    <property type="match status" value="1"/>
</dbReference>
<dbReference type="SFLD" id="SFLDS00003">
    <property type="entry name" value="Haloacid_Dehalogenase"/>
    <property type="match status" value="1"/>
</dbReference>
<dbReference type="InterPro" id="IPR023198">
    <property type="entry name" value="PGP-like_dom2"/>
</dbReference>
<dbReference type="NCBIfam" id="TIGR01509">
    <property type="entry name" value="HAD-SF-IA-v3"/>
    <property type="match status" value="1"/>
</dbReference>
<organism evidence="5 6">
    <name type="scientific">Flavobacterium seoulense</name>
    <dbReference type="NCBI Taxonomy" id="1492738"/>
    <lineage>
        <taxon>Bacteria</taxon>
        <taxon>Pseudomonadati</taxon>
        <taxon>Bacteroidota</taxon>
        <taxon>Flavobacteriia</taxon>
        <taxon>Flavobacteriales</taxon>
        <taxon>Flavobacteriaceae</taxon>
        <taxon>Flavobacterium</taxon>
    </lineage>
</organism>